<dbReference type="EMBL" id="CP046453">
    <property type="protein sequence ID" value="QGU05651.1"/>
    <property type="molecule type" value="Genomic_DNA"/>
</dbReference>
<dbReference type="KEGG" id="ccoe:CETAM_12095"/>
<feature type="region of interest" description="Disordered" evidence="1">
    <location>
        <begin position="15"/>
        <end position="53"/>
    </location>
</feature>
<keyword evidence="3" id="KW-1185">Reference proteome</keyword>
<name>A0A6B8VZL1_9CORY</name>
<dbReference type="RefSeq" id="WP_156229074.1">
    <property type="nucleotide sequence ID" value="NZ_CP046453.1"/>
</dbReference>
<evidence type="ECO:0000313" key="3">
    <source>
        <dbReference type="Proteomes" id="UP000425178"/>
    </source>
</evidence>
<evidence type="ECO:0000256" key="1">
    <source>
        <dbReference type="SAM" id="MobiDB-lite"/>
    </source>
</evidence>
<dbReference type="Proteomes" id="UP000425178">
    <property type="component" value="Chromosome"/>
</dbReference>
<reference evidence="2 3" key="1">
    <citation type="journal article" date="2021" name="Int. J. Syst. Evol. Microbiol.">
        <title>Classification of three corynebacterial strains isolated from a small paddock in North Rhine-Westphalia: proposal of &lt;i&gt;Corynebacterium kalinowskii&lt;/i&gt; sp. nov., &lt;i&gt;Corynebacterium comes&lt;/i&gt; sp. nov. and &lt;i&gt;Corynebacterium occultum&lt;/i&gt; sp. nov.</title>
        <authorList>
            <person name="Schaffert L."/>
            <person name="Ruwe M."/>
            <person name="Milse J."/>
            <person name="Hanuschka K."/>
            <person name="Ortseifen V."/>
            <person name="Droste J."/>
            <person name="Brandt D."/>
            <person name="Schl L."/>
            <person name="Kutter Y."/>
            <person name="Vinke S."/>
            <person name="Vieh P."/>
            <person name="Jacob L."/>
            <person name="L N.C."/>
            <person name="Schulte-Berndt E."/>
            <person name="Hain C."/>
            <person name="Linder M."/>
            <person name="Schmidt P."/>
            <person name="Wollenschl L."/>
            <person name="Luttermann T."/>
            <person name="Thieme E."/>
            <person name="Hassa J."/>
            <person name="Haak M."/>
            <person name="Wittchen M."/>
            <person name="Mentz A."/>
            <person name="Persicke M."/>
            <person name="Busche T."/>
            <person name="R C."/>
        </authorList>
    </citation>
    <scope>NUCLEOTIDE SEQUENCE [LARGE SCALE GENOMIC DNA]</scope>
    <source>
        <strain evidence="2 3">2019</strain>
    </source>
</reference>
<accession>A0A6B8VZL1</accession>
<dbReference type="AlphaFoldDB" id="A0A6B8VZL1"/>
<gene>
    <name evidence="2" type="ORF">CETAM_12095</name>
</gene>
<proteinExistence type="predicted"/>
<sequence length="79" mass="8790">MNNLQLNSATFDHLASLLRRTSDPSPPSLPPGSRTASALQRAAQNWTDAHRQADSTLREHIQDIRTFADRVRDLDVLGP</sequence>
<protein>
    <submittedName>
        <fullName evidence="2">Uncharacterized protein</fullName>
    </submittedName>
</protein>
<feature type="compositionally biased region" description="Polar residues" evidence="1">
    <location>
        <begin position="35"/>
        <end position="47"/>
    </location>
</feature>
<organism evidence="2 3">
    <name type="scientific">Corynebacterium comes</name>
    <dbReference type="NCBI Taxonomy" id="2675218"/>
    <lineage>
        <taxon>Bacteria</taxon>
        <taxon>Bacillati</taxon>
        <taxon>Actinomycetota</taxon>
        <taxon>Actinomycetes</taxon>
        <taxon>Mycobacteriales</taxon>
        <taxon>Corynebacteriaceae</taxon>
        <taxon>Corynebacterium</taxon>
    </lineage>
</organism>
<evidence type="ECO:0000313" key="2">
    <source>
        <dbReference type="EMBL" id="QGU05651.1"/>
    </source>
</evidence>